<reference evidence="1" key="2">
    <citation type="submission" date="2025-09" db="UniProtKB">
        <authorList>
            <consortium name="EnsemblPlants"/>
        </authorList>
    </citation>
    <scope>IDENTIFICATION</scope>
</reference>
<protein>
    <submittedName>
        <fullName evidence="1">Uncharacterized protein</fullName>
    </submittedName>
</protein>
<dbReference type="EnsemblPlants" id="AVESA.00010b.r2.4DG0788300.1">
    <property type="protein sequence ID" value="AVESA.00010b.r2.4DG0788300.1.CDS"/>
    <property type="gene ID" value="AVESA.00010b.r2.4DG0788300"/>
</dbReference>
<dbReference type="Proteomes" id="UP001732700">
    <property type="component" value="Chromosome 4D"/>
</dbReference>
<name>A0ACD5XKM0_AVESA</name>
<proteinExistence type="predicted"/>
<reference evidence="1" key="1">
    <citation type="submission" date="2021-05" db="EMBL/GenBank/DDBJ databases">
        <authorList>
            <person name="Scholz U."/>
            <person name="Mascher M."/>
            <person name="Fiebig A."/>
        </authorList>
    </citation>
    <scope>NUCLEOTIDE SEQUENCE [LARGE SCALE GENOMIC DNA]</scope>
</reference>
<keyword evidence="2" id="KW-1185">Reference proteome</keyword>
<sequence>MEQNISELVLAGSMKPTNLPSEILEKITDKFLTDRLIGEGGFGTVYKGVCRNWNVAVKRIKSSMKIDQKIFLREVDSLMEVNHPNVVQFLGFCSHTVETQMKNPESKRYIFSQIRERLVCFEYITNGSLDTKITDEFRGLDWDKRYQIIQMDVKPANILLDNKMMPKITDFGLSRPTGIHKP</sequence>
<evidence type="ECO:0000313" key="1">
    <source>
        <dbReference type="EnsemblPlants" id="AVESA.00010b.r2.4DG0788300.1.CDS"/>
    </source>
</evidence>
<accession>A0ACD5XKM0</accession>
<evidence type="ECO:0000313" key="2">
    <source>
        <dbReference type="Proteomes" id="UP001732700"/>
    </source>
</evidence>
<organism evidence="1 2">
    <name type="scientific">Avena sativa</name>
    <name type="common">Oat</name>
    <dbReference type="NCBI Taxonomy" id="4498"/>
    <lineage>
        <taxon>Eukaryota</taxon>
        <taxon>Viridiplantae</taxon>
        <taxon>Streptophyta</taxon>
        <taxon>Embryophyta</taxon>
        <taxon>Tracheophyta</taxon>
        <taxon>Spermatophyta</taxon>
        <taxon>Magnoliopsida</taxon>
        <taxon>Liliopsida</taxon>
        <taxon>Poales</taxon>
        <taxon>Poaceae</taxon>
        <taxon>BOP clade</taxon>
        <taxon>Pooideae</taxon>
        <taxon>Poodae</taxon>
        <taxon>Poeae</taxon>
        <taxon>Poeae Chloroplast Group 1 (Aveneae type)</taxon>
        <taxon>Aveninae</taxon>
        <taxon>Avena</taxon>
    </lineage>
</organism>